<dbReference type="InterPro" id="IPR016763">
    <property type="entry name" value="VAP"/>
</dbReference>
<dbReference type="EMBL" id="LCWF01000137">
    <property type="protein sequence ID" value="KKY17787.1"/>
    <property type="molecule type" value="Genomic_DNA"/>
</dbReference>
<dbReference type="GO" id="GO:0001786">
    <property type="term" value="F:phosphatidylserine binding"/>
    <property type="evidence" value="ECO:0007669"/>
    <property type="project" value="UniProtKB-ARBA"/>
</dbReference>
<dbReference type="GO" id="GO:0061709">
    <property type="term" value="P:reticulophagy"/>
    <property type="evidence" value="ECO:0007669"/>
    <property type="project" value="UniProtKB-ARBA"/>
</dbReference>
<evidence type="ECO:0000256" key="3">
    <source>
        <dbReference type="ARBA" id="ARBA00022692"/>
    </source>
</evidence>
<dbReference type="PROSITE" id="PS50202">
    <property type="entry name" value="MSP"/>
    <property type="match status" value="1"/>
</dbReference>
<dbReference type="GO" id="GO:0035091">
    <property type="term" value="F:phosphatidylinositol binding"/>
    <property type="evidence" value="ECO:0007669"/>
    <property type="project" value="UniProtKB-ARBA"/>
</dbReference>
<dbReference type="GO" id="GO:0005886">
    <property type="term" value="C:plasma membrane"/>
    <property type="evidence" value="ECO:0007669"/>
    <property type="project" value="TreeGrafter"/>
</dbReference>
<keyword evidence="3 7" id="KW-0812">Transmembrane</keyword>
<dbReference type="GO" id="GO:0061817">
    <property type="term" value="P:endoplasmic reticulum-plasma membrane tethering"/>
    <property type="evidence" value="ECO:0007669"/>
    <property type="project" value="TreeGrafter"/>
</dbReference>
<comment type="caution">
    <text evidence="9">The sequence shown here is derived from an EMBL/GenBank/DDBJ whole genome shotgun (WGS) entry which is preliminary data.</text>
</comment>
<dbReference type="Proteomes" id="UP000053317">
    <property type="component" value="Unassembled WGS sequence"/>
</dbReference>
<evidence type="ECO:0000259" key="8">
    <source>
        <dbReference type="PROSITE" id="PS50202"/>
    </source>
</evidence>
<reference evidence="9 10" key="2">
    <citation type="submission" date="2015-05" db="EMBL/GenBank/DDBJ databases">
        <authorList>
            <person name="Morales-Cruz A."/>
            <person name="Amrine K.C."/>
            <person name="Cantu D."/>
        </authorList>
    </citation>
    <scope>NUCLEOTIDE SEQUENCE [LARGE SCALE GENOMIC DNA]</scope>
    <source>
        <strain evidence="9">UCRPC4</strain>
    </source>
</reference>
<gene>
    <name evidence="9" type="ORF">UCRPC4_g05420</name>
</gene>
<evidence type="ECO:0000256" key="1">
    <source>
        <dbReference type="ARBA" id="ARBA00004163"/>
    </source>
</evidence>
<evidence type="ECO:0000256" key="4">
    <source>
        <dbReference type="ARBA" id="ARBA00022989"/>
    </source>
</evidence>
<proteinExistence type="inferred from homology"/>
<dbReference type="GO" id="GO:0160214">
    <property type="term" value="F:endoplasmic reticulum-plasma membrane adaptor activity"/>
    <property type="evidence" value="ECO:0007669"/>
    <property type="project" value="UniProtKB-ARBA"/>
</dbReference>
<dbReference type="PIRSF" id="PIRSF019693">
    <property type="entry name" value="VAMP-associated"/>
    <property type="match status" value="1"/>
</dbReference>
<dbReference type="OrthoDB" id="264603at2759"/>
<reference evidence="9 10" key="1">
    <citation type="submission" date="2015-05" db="EMBL/GenBank/DDBJ databases">
        <title>Distinctive expansion of gene families associated with plant cell wall degradation and secondary metabolism in the genomes of grapevine trunk pathogens.</title>
        <authorList>
            <person name="Lawrence D.P."/>
            <person name="Travadon R."/>
            <person name="Rolshausen P.E."/>
            <person name="Baumgartner K."/>
        </authorList>
    </citation>
    <scope>NUCLEOTIDE SEQUENCE [LARGE SCALE GENOMIC DNA]</scope>
    <source>
        <strain evidence="9">UCRPC4</strain>
    </source>
</reference>
<name>A0A0G2E410_PHACM</name>
<dbReference type="GO" id="GO:0007009">
    <property type="term" value="P:plasma membrane organization"/>
    <property type="evidence" value="ECO:0007669"/>
    <property type="project" value="UniProtKB-ARBA"/>
</dbReference>
<evidence type="ECO:0000256" key="5">
    <source>
        <dbReference type="ARBA" id="ARBA00023136"/>
    </source>
</evidence>
<dbReference type="GO" id="GO:0033149">
    <property type="term" value="F:FFAT motif binding"/>
    <property type="evidence" value="ECO:0007669"/>
    <property type="project" value="TreeGrafter"/>
</dbReference>
<evidence type="ECO:0000256" key="2">
    <source>
        <dbReference type="ARBA" id="ARBA00008932"/>
    </source>
</evidence>
<dbReference type="InterPro" id="IPR000535">
    <property type="entry name" value="MSP_dom"/>
</dbReference>
<organism evidence="9 10">
    <name type="scientific">Phaeomoniella chlamydospora</name>
    <name type="common">Phaeoacremonium chlamydosporum</name>
    <dbReference type="NCBI Taxonomy" id="158046"/>
    <lineage>
        <taxon>Eukaryota</taxon>
        <taxon>Fungi</taxon>
        <taxon>Dikarya</taxon>
        <taxon>Ascomycota</taxon>
        <taxon>Pezizomycotina</taxon>
        <taxon>Eurotiomycetes</taxon>
        <taxon>Chaetothyriomycetidae</taxon>
        <taxon>Phaeomoniellales</taxon>
        <taxon>Phaeomoniellaceae</taxon>
        <taxon>Phaeomoniella</taxon>
    </lineage>
</organism>
<feature type="domain" description="MSP" evidence="8">
    <location>
        <begin position="2"/>
        <end position="124"/>
    </location>
</feature>
<feature type="compositionally biased region" description="Polar residues" evidence="6">
    <location>
        <begin position="147"/>
        <end position="157"/>
    </location>
</feature>
<comment type="similarity">
    <text evidence="2">Belongs to the VAMP-associated protein (VAP) (TC 9.B.17) family.</text>
</comment>
<evidence type="ECO:0000313" key="9">
    <source>
        <dbReference type="EMBL" id="KKY17787.1"/>
    </source>
</evidence>
<keyword evidence="4 7" id="KW-1133">Transmembrane helix</keyword>
<evidence type="ECO:0000313" key="10">
    <source>
        <dbReference type="Proteomes" id="UP000053317"/>
    </source>
</evidence>
<dbReference type="Pfam" id="PF00635">
    <property type="entry name" value="Motile_Sperm"/>
    <property type="match status" value="1"/>
</dbReference>
<dbReference type="InterPro" id="IPR013783">
    <property type="entry name" value="Ig-like_fold"/>
</dbReference>
<keyword evidence="10" id="KW-1185">Reference proteome</keyword>
<dbReference type="AlphaFoldDB" id="A0A0G2E410"/>
<dbReference type="GO" id="GO:0160219">
    <property type="term" value="C:cortical endoplasmic reticulum membrane"/>
    <property type="evidence" value="ECO:0007669"/>
    <property type="project" value="UniProtKB-ARBA"/>
</dbReference>
<dbReference type="GO" id="GO:0051685">
    <property type="term" value="P:maintenance of ER location"/>
    <property type="evidence" value="ECO:0007669"/>
    <property type="project" value="UniProtKB-ARBA"/>
</dbReference>
<keyword evidence="5 7" id="KW-0472">Membrane</keyword>
<dbReference type="GO" id="GO:1902647">
    <property type="term" value="P:negative regulation of 1-phosphatidyl-1D-myo-inositol 4,5-bisphosphate biosynthetic process"/>
    <property type="evidence" value="ECO:0007669"/>
    <property type="project" value="UniProtKB-ARBA"/>
</dbReference>
<evidence type="ECO:0000256" key="6">
    <source>
        <dbReference type="SAM" id="MobiDB-lite"/>
    </source>
</evidence>
<comment type="subcellular location">
    <subcellularLocation>
        <location evidence="1">Endoplasmic reticulum membrane</location>
        <topology evidence="1">Single-pass type IV membrane protein</topology>
    </subcellularLocation>
</comment>
<dbReference type="GO" id="GO:0140506">
    <property type="term" value="F:endoplasmic reticulum-autophagosome adaptor activity"/>
    <property type="evidence" value="ECO:0007669"/>
    <property type="project" value="UniProtKB-ARBA"/>
</dbReference>
<dbReference type="InterPro" id="IPR008962">
    <property type="entry name" value="PapD-like_sf"/>
</dbReference>
<dbReference type="FunFam" id="2.60.40.10:FF:000813">
    <property type="entry name" value="Vesicle-associated protein 1-1"/>
    <property type="match status" value="1"/>
</dbReference>
<dbReference type="GO" id="GO:0090158">
    <property type="term" value="P:endoplasmic reticulum membrane organization"/>
    <property type="evidence" value="ECO:0007669"/>
    <property type="project" value="TreeGrafter"/>
</dbReference>
<protein>
    <submittedName>
        <fullName evidence="9">Putative integral er membrane protein</fullName>
    </submittedName>
</protein>
<dbReference type="PANTHER" id="PTHR10809:SF6">
    <property type="entry name" value="AT11025P-RELATED"/>
    <property type="match status" value="1"/>
</dbReference>
<feature type="transmembrane region" description="Helical" evidence="7">
    <location>
        <begin position="257"/>
        <end position="276"/>
    </location>
</feature>
<dbReference type="PANTHER" id="PTHR10809">
    <property type="entry name" value="VESICLE-ASSOCIATED MEMBRANE PROTEIN-ASSOCIATED PROTEIN"/>
    <property type="match status" value="1"/>
</dbReference>
<feature type="region of interest" description="Disordered" evidence="6">
    <location>
        <begin position="130"/>
        <end position="166"/>
    </location>
</feature>
<dbReference type="Gene3D" id="2.60.40.10">
    <property type="entry name" value="Immunoglobulins"/>
    <property type="match status" value="1"/>
</dbReference>
<dbReference type="SUPFAM" id="SSF49354">
    <property type="entry name" value="PapD-like"/>
    <property type="match status" value="1"/>
</dbReference>
<evidence type="ECO:0000256" key="7">
    <source>
        <dbReference type="SAM" id="Phobius"/>
    </source>
</evidence>
<sequence>MSVELQPSELGFKRPFNHEVTEVLKITNTNSNPVAFKVKTTAPKQYCVRPNSGLVPPNGNVEVQVLLQAMKEDPPLDAKCRDKFLVQSVLATDDAPSNVAAIWQTVEKTGKSAIQEKKIRVNFLPADSGDKTNGVAYNERRDDSPPAYTSPSSQYGSPAQGAAVAVESKPAGAKSLGDAKASSFNPAAGVSIASAAAAVKDSVPTSSEELKQQLADAKAQISKLTGQLSDPGLRQRKVQQANEKVQQVVQQSGESGVPLQIVAGLCLLSFLLAYFFF</sequence>
<accession>A0A0G2E410</accession>